<feature type="non-terminal residue" evidence="3">
    <location>
        <position position="464"/>
    </location>
</feature>
<evidence type="ECO:0000313" key="3">
    <source>
        <dbReference type="EMBL" id="KAH0859320.1"/>
    </source>
</evidence>
<dbReference type="EMBL" id="JAGKQM010000019">
    <property type="protein sequence ID" value="KAH0859320.1"/>
    <property type="molecule type" value="Genomic_DNA"/>
</dbReference>
<reference evidence="3 4" key="1">
    <citation type="submission" date="2021-05" db="EMBL/GenBank/DDBJ databases">
        <title>Genome Assembly of Synthetic Allotetraploid Brassica napus Reveals Homoeologous Exchanges between Subgenomes.</title>
        <authorList>
            <person name="Davis J.T."/>
        </authorList>
    </citation>
    <scope>NUCLEOTIDE SEQUENCE [LARGE SCALE GENOMIC DNA]</scope>
    <source>
        <strain evidence="4">cv. Da-Ae</strain>
        <tissue evidence="3">Seedling</tissue>
    </source>
</reference>
<organism evidence="3 4">
    <name type="scientific">Brassica napus</name>
    <name type="common">Rape</name>
    <dbReference type="NCBI Taxonomy" id="3708"/>
    <lineage>
        <taxon>Eukaryota</taxon>
        <taxon>Viridiplantae</taxon>
        <taxon>Streptophyta</taxon>
        <taxon>Embryophyta</taxon>
        <taxon>Tracheophyta</taxon>
        <taxon>Spermatophyta</taxon>
        <taxon>Magnoliopsida</taxon>
        <taxon>eudicotyledons</taxon>
        <taxon>Gunneridae</taxon>
        <taxon>Pentapetalae</taxon>
        <taxon>rosids</taxon>
        <taxon>malvids</taxon>
        <taxon>Brassicales</taxon>
        <taxon>Brassicaceae</taxon>
        <taxon>Brassiceae</taxon>
        <taxon>Brassica</taxon>
    </lineage>
</organism>
<dbReference type="Proteomes" id="UP000824890">
    <property type="component" value="Unassembled WGS sequence"/>
</dbReference>
<evidence type="ECO:0000256" key="1">
    <source>
        <dbReference type="SAM" id="MobiDB-lite"/>
    </source>
</evidence>
<keyword evidence="4" id="KW-1185">Reference proteome</keyword>
<comment type="caution">
    <text evidence="3">The sequence shown here is derived from an EMBL/GenBank/DDBJ whole genome shotgun (WGS) entry which is preliminary data.</text>
</comment>
<evidence type="ECO:0000313" key="4">
    <source>
        <dbReference type="Proteomes" id="UP000824890"/>
    </source>
</evidence>
<feature type="compositionally biased region" description="Basic and acidic residues" evidence="1">
    <location>
        <begin position="275"/>
        <end position="292"/>
    </location>
</feature>
<name>A0ABQ7XWM5_BRANA</name>
<dbReference type="Pfam" id="PF14111">
    <property type="entry name" value="DUF4283"/>
    <property type="match status" value="1"/>
</dbReference>
<sequence length="464" mass="51748">MRYVLLRWGRRHHRRRETRGRIQEGEAIDVGTGAVGGFDGSGGDKELGFSKGSGEKVIELGAREEFPSVAVGGCLAQAEGTTLNEGIRIESVRESSARKVSYSNDVCDDLDEAVKPVFVVRDGVADVSIPEDLMVDVDPLWKCFVVGYFMNDALHIGSIHSTVNRIWASPGKVSKIDVQFIGRRTVLFRVEDAHVEEQQIIVTEGKKEVVSGSGKKVVTELLNELENFSVKATLEGDVSNTGKALRLFLNNLSSGTEYEKWVTLGDQGHRQTSPPREKQAPEEEVPKLRNEVDEAGLDEATNGDDRVGRKKAGQGAGYREKGRGRAVFANSRGLDTTEVFLASFIYGSNFPVERLELWREMDLICRSVVGGTNPWILQGDFNVTRVKWLGLGDMNTNFYMKTCQNRNSRNTIRWLVTSYGRVLTELTDVKGEAVAYYEAFLQDQEHAEEEVVSEETLRVLLDYR</sequence>
<dbReference type="InterPro" id="IPR025558">
    <property type="entry name" value="DUF4283"/>
</dbReference>
<accession>A0ABQ7XWM5</accession>
<evidence type="ECO:0000259" key="2">
    <source>
        <dbReference type="Pfam" id="PF14111"/>
    </source>
</evidence>
<feature type="domain" description="DUF4283" evidence="2">
    <location>
        <begin position="140"/>
        <end position="192"/>
    </location>
</feature>
<protein>
    <recommendedName>
        <fullName evidence="2">DUF4283 domain-containing protein</fullName>
    </recommendedName>
</protein>
<proteinExistence type="predicted"/>
<feature type="region of interest" description="Disordered" evidence="1">
    <location>
        <begin position="265"/>
        <end position="318"/>
    </location>
</feature>
<gene>
    <name evidence="3" type="ORF">HID58_087581</name>
</gene>